<evidence type="ECO:0008006" key="5">
    <source>
        <dbReference type="Google" id="ProtNLM"/>
    </source>
</evidence>
<dbReference type="OrthoDB" id="5097616at2"/>
<reference evidence="3 4" key="1">
    <citation type="submission" date="2018-10" db="EMBL/GenBank/DDBJ databases">
        <title>Isolation, diversity and antifungal activity of actinobacteria from wheat.</title>
        <authorList>
            <person name="Han C."/>
        </authorList>
    </citation>
    <scope>NUCLEOTIDE SEQUENCE [LARGE SCALE GENOMIC DNA]</scope>
    <source>
        <strain evidence="3 4">NEAU-YY56</strain>
    </source>
</reference>
<dbReference type="EMBL" id="RFFI01000002">
    <property type="protein sequence ID" value="RMI14340.1"/>
    <property type="molecule type" value="Genomic_DNA"/>
</dbReference>
<evidence type="ECO:0000313" key="4">
    <source>
        <dbReference type="Proteomes" id="UP000269289"/>
    </source>
</evidence>
<evidence type="ECO:0000256" key="2">
    <source>
        <dbReference type="SAM" id="SignalP"/>
    </source>
</evidence>
<protein>
    <recommendedName>
        <fullName evidence="5">Bacterial Ig domain-containing protein</fullName>
    </recommendedName>
</protein>
<dbReference type="Proteomes" id="UP000269289">
    <property type="component" value="Unassembled WGS sequence"/>
</dbReference>
<gene>
    <name evidence="3" type="ORF">EBM89_00860</name>
</gene>
<keyword evidence="4" id="KW-1185">Reference proteome</keyword>
<evidence type="ECO:0000256" key="1">
    <source>
        <dbReference type="SAM" id="MobiDB-lite"/>
    </source>
</evidence>
<evidence type="ECO:0000313" key="3">
    <source>
        <dbReference type="EMBL" id="RMI14340.1"/>
    </source>
</evidence>
<dbReference type="GO" id="GO:0005975">
    <property type="term" value="P:carbohydrate metabolic process"/>
    <property type="evidence" value="ECO:0007669"/>
    <property type="project" value="UniProtKB-ARBA"/>
</dbReference>
<feature type="region of interest" description="Disordered" evidence="1">
    <location>
        <begin position="72"/>
        <end position="94"/>
    </location>
</feature>
<feature type="chain" id="PRO_5039630570" description="Bacterial Ig domain-containing protein" evidence="2">
    <location>
        <begin position="18"/>
        <end position="568"/>
    </location>
</feature>
<dbReference type="AlphaFoldDB" id="A0A3M2JR59"/>
<dbReference type="InterPro" id="IPR013783">
    <property type="entry name" value="Ig-like_fold"/>
</dbReference>
<feature type="signal peptide" evidence="2">
    <location>
        <begin position="1"/>
        <end position="17"/>
    </location>
</feature>
<sequence length="568" mass="58142">MRLLVRLVLAVGASALASGLLLSPADGAPPAVRSAHPTVLVDAAAAPTTPITVTSHPAGTAFQSGWTRSISGRGDPGAQVEAVDPQTGDRLGGGPVDANGRWSFWIVLQRVGTDVVRLSYPGVPGSEVVPDWTVTAVSDPVISFTPSKVVGADAQPVQIQAALPLAEYRESDTYRVEVDGAFAMSFGQGSTYQAVPSNDGTTSFSRRTLSLQPGAVLSIYRAMGAASTGGSRSGMVLVSSVTLGQAAPVEVTGPAAGATVLQGWQRNFTGTGEPGERVRAVLDGSSTPVTTTVGPDGRWSLWMPLLVAGTSVVSFSYPDLPGGGAVTRTVEVAATSAPTLTLSPSASISSPRLAEVRVTLPSSEFARTDRLVATVDGRVLFEAAAGEVLDASTRTTGASTTVFRAHEFRGGERVELLRVPGALGSGTGNPVVVATETFEHVTPEVTVSSPATGTWHVDRSPLRVSGTATAGFGDLEYRAVGADAVRGQVAVDASGRWAVDLDLPAGTRTVEFWFAEAPEVVGAVEVHVVRIGSASVEVVPQAVKVDTVAQVRALADAGASGSSTEGKG</sequence>
<name>A0A3M2JR59_9CELL</name>
<accession>A0A3M2JR59</accession>
<proteinExistence type="predicted"/>
<comment type="caution">
    <text evidence="3">The sequence shown here is derived from an EMBL/GenBank/DDBJ whole genome shotgun (WGS) entry which is preliminary data.</text>
</comment>
<dbReference type="RefSeq" id="WP_122147569.1">
    <property type="nucleotide sequence ID" value="NZ_RFFI01000002.1"/>
</dbReference>
<organism evidence="3 4">
    <name type="scientific">Cellulomonas triticagri</name>
    <dbReference type="NCBI Taxonomy" id="2483352"/>
    <lineage>
        <taxon>Bacteria</taxon>
        <taxon>Bacillati</taxon>
        <taxon>Actinomycetota</taxon>
        <taxon>Actinomycetes</taxon>
        <taxon>Micrococcales</taxon>
        <taxon>Cellulomonadaceae</taxon>
        <taxon>Cellulomonas</taxon>
    </lineage>
</organism>
<dbReference type="Gene3D" id="2.60.40.10">
    <property type="entry name" value="Immunoglobulins"/>
    <property type="match status" value="1"/>
</dbReference>
<keyword evidence="2" id="KW-0732">Signal</keyword>